<evidence type="ECO:0000259" key="2">
    <source>
        <dbReference type="Pfam" id="PF15983"/>
    </source>
</evidence>
<reference evidence="3" key="1">
    <citation type="journal article" date="2022" name="Int. J. Syst. Evol. Microbiol.">
        <title>A novel species of lactic acid bacteria, Ligilactobacillus pabuli sp. nov., isolated from alfalfa silage.</title>
        <authorList>
            <person name="Tohno M."/>
            <person name="Tanizawa Y."/>
            <person name="Sawada H."/>
            <person name="Sakamoto M."/>
            <person name="Ohkuma M."/>
            <person name="Kobayashi H."/>
        </authorList>
    </citation>
    <scope>NUCLEOTIDE SEQUENCE</scope>
    <source>
        <strain evidence="3">AF129</strain>
    </source>
</reference>
<accession>A0ABQ5JM33</accession>
<evidence type="ECO:0000313" key="4">
    <source>
        <dbReference type="Proteomes" id="UP001055149"/>
    </source>
</evidence>
<keyword evidence="4" id="KW-1185">Reference proteome</keyword>
<sequence length="316" mass="34383">MEIKRSLKAIMLFGVSVLVLTGCSQTKSNGSDSSTSSHKVSQKADSSKKTEKKESASSNQESSNQESQTALWNDHQDDLLTQFINQWAPKMNQEYTKYDGEASLKVSTGTVYPDDLSKVMVNGNKTTIGMSKDGNGENEYNVVAIYNYDGTKPPLPNHITYIFAFRGDQPVALVDQSRDGVPDLRPTQNTEVQKSFAQIANQSDFAKSEDEEQTNNKQAKDGSDNIKPITDRSEAIAIASKAFSSVEGHTAENNIEPSTGPEPDGSYILKTYSGAKGLDIYTIKPLADNKAAVNARYGSVQGGEFNDAGTKIVERP</sequence>
<dbReference type="EMBL" id="BQXH01000011">
    <property type="protein sequence ID" value="GKS81626.1"/>
    <property type="molecule type" value="Genomic_DNA"/>
</dbReference>
<comment type="caution">
    <text evidence="3">The sequence shown here is derived from an EMBL/GenBank/DDBJ whole genome shotgun (WGS) entry which is preliminary data.</text>
</comment>
<name>A0ABQ5JM33_9LACO</name>
<feature type="domain" description="DUF4767" evidence="2">
    <location>
        <begin position="70"/>
        <end position="200"/>
    </location>
</feature>
<gene>
    <name evidence="3" type="ORF">LPAF129_13120</name>
</gene>
<evidence type="ECO:0000313" key="3">
    <source>
        <dbReference type="EMBL" id="GKS81626.1"/>
    </source>
</evidence>
<feature type="region of interest" description="Disordered" evidence="1">
    <location>
        <begin position="25"/>
        <end position="69"/>
    </location>
</feature>
<evidence type="ECO:0000256" key="1">
    <source>
        <dbReference type="SAM" id="MobiDB-lite"/>
    </source>
</evidence>
<dbReference type="Proteomes" id="UP001055149">
    <property type="component" value="Unassembled WGS sequence"/>
</dbReference>
<dbReference type="InterPro" id="IPR031927">
    <property type="entry name" value="DUF4767"/>
</dbReference>
<dbReference type="PROSITE" id="PS51257">
    <property type="entry name" value="PROKAR_LIPOPROTEIN"/>
    <property type="match status" value="1"/>
</dbReference>
<protein>
    <recommendedName>
        <fullName evidence="2">DUF4767 domain-containing protein</fullName>
    </recommendedName>
</protein>
<proteinExistence type="predicted"/>
<feature type="compositionally biased region" description="Low complexity" evidence="1">
    <location>
        <begin position="25"/>
        <end position="37"/>
    </location>
</feature>
<feature type="region of interest" description="Disordered" evidence="1">
    <location>
        <begin position="204"/>
        <end position="228"/>
    </location>
</feature>
<feature type="compositionally biased region" description="Basic and acidic residues" evidence="1">
    <location>
        <begin position="45"/>
        <end position="55"/>
    </location>
</feature>
<dbReference type="Pfam" id="PF15983">
    <property type="entry name" value="DUF4767"/>
    <property type="match status" value="1"/>
</dbReference>
<dbReference type="RefSeq" id="WP_244055366.1">
    <property type="nucleotide sequence ID" value="NZ_BQXH01000011.1"/>
</dbReference>
<feature type="compositionally biased region" description="Basic and acidic residues" evidence="1">
    <location>
        <begin position="218"/>
        <end position="228"/>
    </location>
</feature>
<feature type="compositionally biased region" description="Low complexity" evidence="1">
    <location>
        <begin position="56"/>
        <end position="68"/>
    </location>
</feature>
<organism evidence="3 4">
    <name type="scientific">Ligilactobacillus pabuli</name>
    <dbReference type="NCBI Taxonomy" id="2886039"/>
    <lineage>
        <taxon>Bacteria</taxon>
        <taxon>Bacillati</taxon>
        <taxon>Bacillota</taxon>
        <taxon>Bacilli</taxon>
        <taxon>Lactobacillales</taxon>
        <taxon>Lactobacillaceae</taxon>
        <taxon>Ligilactobacillus</taxon>
    </lineage>
</organism>